<feature type="transmembrane region" description="Helical" evidence="1">
    <location>
        <begin position="96"/>
        <end position="124"/>
    </location>
</feature>
<reference evidence="2 3" key="1">
    <citation type="journal article" date="2021" name="ISME Commun">
        <title>Automated analysis of genomic sequences facilitates high-throughput and comprehensive description of bacteria.</title>
        <authorList>
            <person name="Hitch T.C.A."/>
        </authorList>
    </citation>
    <scope>NUCLEOTIDE SEQUENCE [LARGE SCALE GENOMIC DNA]</scope>
    <source>
        <strain evidence="2 3">Sanger_23</strain>
    </source>
</reference>
<dbReference type="PANTHER" id="PTHR38454:SF1">
    <property type="entry name" value="INTEGRAL MEMBRANE PROTEIN"/>
    <property type="match status" value="1"/>
</dbReference>
<dbReference type="InterPro" id="IPR018580">
    <property type="entry name" value="Uncharacterised_YfhO"/>
</dbReference>
<comment type="caution">
    <text evidence="2">The sequence shown here is derived from an EMBL/GenBank/DDBJ whole genome shotgun (WGS) entry which is preliminary data.</text>
</comment>
<evidence type="ECO:0000256" key="1">
    <source>
        <dbReference type="SAM" id="Phobius"/>
    </source>
</evidence>
<keyword evidence="3" id="KW-1185">Reference proteome</keyword>
<proteinExistence type="predicted"/>
<evidence type="ECO:0000313" key="3">
    <source>
        <dbReference type="Proteomes" id="UP001652409"/>
    </source>
</evidence>
<dbReference type="EMBL" id="JAOQJL010000032">
    <property type="protein sequence ID" value="MCU6766499.1"/>
    <property type="molecule type" value="Genomic_DNA"/>
</dbReference>
<protein>
    <submittedName>
        <fullName evidence="2">YfhO family protein</fullName>
    </submittedName>
</protein>
<organism evidence="2 3">
    <name type="scientific">Blautia ammoniilytica</name>
    <dbReference type="NCBI Taxonomy" id="2981782"/>
    <lineage>
        <taxon>Bacteria</taxon>
        <taxon>Bacillati</taxon>
        <taxon>Bacillota</taxon>
        <taxon>Clostridia</taxon>
        <taxon>Lachnospirales</taxon>
        <taxon>Lachnospiraceae</taxon>
        <taxon>Blautia</taxon>
    </lineage>
</organism>
<evidence type="ECO:0000313" key="2">
    <source>
        <dbReference type="EMBL" id="MCU6766499.1"/>
    </source>
</evidence>
<sequence>MNLNQKPKLTRRSLLCILFLFGAASLLILLTLPSGSMYGSQTDWYCQHVTLADYMRKHFYATGQLLPDFSGLGGGTNFFALSYYGMLRPDVLLSYFLPDISVAAIIQGYAVFEIFLGIFLLYYWLYKKGLTDTSCFCAGFLYLCANCLFQAHRQIMFVNYLPFVILTLIAIDQQAESMINSFPQKTRTNMGIVFSYLMILFHSFYFFPACFASCTLYYWFSTQSLCKVYSKVPRRFIKLWSGYILSTAAAVCLSMAVLLPTGLAILENKKDVAPTPLYKILTVNPTMDSLLYSVYGCGLTLICLYTVLLSIRRKSTRSFACILLCFLFFNIFYWILNGTLYVRPKSLIPFMPLILYLTALTLEELKARRIRHSLPLALCCLIPVIVQILFVSHDNQFKILMALDGLCLVLFSASGSICKKRKLLAQGLAFLLILVLPAKIYLNKSGREEYVSATDDSRSTFSDSQILKLCKDSQARMDTLERPYTNSNYMVWGTQNRSSIYSSVSNSTYNQFYYDTLRNSISNRNRVAVTMHSNPFQEYLMGVRYIQTTKEQLPAGYQIKAEKNGHVLAENDQVLPLAYGSTSLISEASFDRLTYPQNLDTLVNRTIVPDSVASDSTISSSRSSDNSVSDFGLSNSSAYQSQMKPYALPENFFARKSTKKQISITRNLPKNISASQLLLVSFDVVYDGASDISVSINGIKNCLSGSNAPYPNQNNTFTYMLSSEKGLSNLDLVFSKGNYKITNITAYTLPLSTFHHPGIVTFHNQGTKGSELLKGTISMDQDGYFVTSFAYAKGYQAFIDGKEIPVQTVNKAFAGFPLKKGAHEIQLKFHAPGKKAGLLISLIASCGLLFESLAYSILAIRHKKRILHRIRVVTFTDPISGKSRAFIKTNSPRISRADFKMNGGNPSLTGKSD</sequence>
<feature type="transmembrane region" description="Helical" evidence="1">
    <location>
        <begin position="399"/>
        <end position="418"/>
    </location>
</feature>
<feature type="transmembrane region" description="Helical" evidence="1">
    <location>
        <begin position="836"/>
        <end position="860"/>
    </location>
</feature>
<keyword evidence="1" id="KW-0812">Transmembrane</keyword>
<dbReference type="RefSeq" id="WP_158422313.1">
    <property type="nucleotide sequence ID" value="NZ_JAOQJL010000032.1"/>
</dbReference>
<feature type="transmembrane region" description="Helical" evidence="1">
    <location>
        <begin position="156"/>
        <end position="173"/>
    </location>
</feature>
<dbReference type="PANTHER" id="PTHR38454">
    <property type="entry name" value="INTEGRAL MEMBRANE PROTEIN-RELATED"/>
    <property type="match status" value="1"/>
</dbReference>
<keyword evidence="1" id="KW-0472">Membrane</keyword>
<feature type="transmembrane region" description="Helical" evidence="1">
    <location>
        <begin position="193"/>
        <end position="220"/>
    </location>
</feature>
<feature type="transmembrane region" description="Helical" evidence="1">
    <location>
        <begin position="374"/>
        <end position="393"/>
    </location>
</feature>
<feature type="transmembrane region" description="Helical" evidence="1">
    <location>
        <begin position="290"/>
        <end position="311"/>
    </location>
</feature>
<feature type="transmembrane region" description="Helical" evidence="1">
    <location>
        <begin position="423"/>
        <end position="442"/>
    </location>
</feature>
<dbReference type="Proteomes" id="UP001652409">
    <property type="component" value="Unassembled WGS sequence"/>
</dbReference>
<name>A0ABT2TYI8_9FIRM</name>
<feature type="transmembrane region" description="Helical" evidence="1">
    <location>
        <begin position="318"/>
        <end position="336"/>
    </location>
</feature>
<accession>A0ABT2TYI8</accession>
<feature type="transmembrane region" description="Helical" evidence="1">
    <location>
        <begin position="240"/>
        <end position="266"/>
    </location>
</feature>
<gene>
    <name evidence="2" type="ORF">OCV61_13960</name>
</gene>
<keyword evidence="1" id="KW-1133">Transmembrane helix</keyword>
<dbReference type="Pfam" id="PF09586">
    <property type="entry name" value="YfhO"/>
    <property type="match status" value="1"/>
</dbReference>
<feature type="transmembrane region" description="Helical" evidence="1">
    <location>
        <begin position="342"/>
        <end position="362"/>
    </location>
</feature>